<feature type="transmembrane region" description="Helical" evidence="1">
    <location>
        <begin position="39"/>
        <end position="67"/>
    </location>
</feature>
<keyword evidence="1" id="KW-0472">Membrane</keyword>
<keyword evidence="3" id="KW-1185">Reference proteome</keyword>
<keyword evidence="1" id="KW-0812">Transmembrane</keyword>
<dbReference type="EMBL" id="AP022562">
    <property type="protein sequence ID" value="BBX14989.1"/>
    <property type="molecule type" value="Genomic_DNA"/>
</dbReference>
<organism evidence="2 3">
    <name type="scientific">Mycobacterium novum</name>
    <dbReference type="NCBI Taxonomy" id="2492438"/>
    <lineage>
        <taxon>Bacteria</taxon>
        <taxon>Bacillati</taxon>
        <taxon>Actinomycetota</taxon>
        <taxon>Actinomycetes</taxon>
        <taxon>Mycobacteriales</taxon>
        <taxon>Mycobacteriaceae</taxon>
        <taxon>Mycobacterium</taxon>
    </lineage>
</organism>
<protein>
    <recommendedName>
        <fullName evidence="4">Integral membrane protein</fullName>
    </recommendedName>
</protein>
<dbReference type="KEGG" id="mnm:MNVM_40700"/>
<name>A0A7I7JUJ5_9MYCO</name>
<feature type="transmembrane region" description="Helical" evidence="1">
    <location>
        <begin position="97"/>
        <end position="117"/>
    </location>
</feature>
<keyword evidence="1" id="KW-1133">Transmembrane helix</keyword>
<evidence type="ECO:0008006" key="4">
    <source>
        <dbReference type="Google" id="ProtNLM"/>
    </source>
</evidence>
<proteinExistence type="predicted"/>
<feature type="transmembrane region" description="Helical" evidence="1">
    <location>
        <begin position="12"/>
        <end position="32"/>
    </location>
</feature>
<dbReference type="Proteomes" id="UP000466997">
    <property type="component" value="Chromosome"/>
</dbReference>
<dbReference type="AlphaFoldDB" id="A0A7I7JUJ5"/>
<sequence length="148" mass="14228">MGHPVGAAETLPLVLSGACGLAMTATVASGAAGPAAVPALAAAGAVLAGFRWPAAATVAVLLAVVAIGITDPPTVSAAVAGLAAVGYLVLRHAGTMTLPTVIAVVGFTVAGVAATAFPWSLPWLPLLAPFVVLGVCVVVAQPFLGTGR</sequence>
<accession>A0A7I7JUJ5</accession>
<evidence type="ECO:0000256" key="1">
    <source>
        <dbReference type="SAM" id="Phobius"/>
    </source>
</evidence>
<evidence type="ECO:0000313" key="2">
    <source>
        <dbReference type="EMBL" id="BBX14989.1"/>
    </source>
</evidence>
<feature type="transmembrane region" description="Helical" evidence="1">
    <location>
        <begin position="123"/>
        <end position="144"/>
    </location>
</feature>
<reference evidence="2 3" key="1">
    <citation type="journal article" date="2019" name="Emerg. Microbes Infect.">
        <title>Comprehensive subspecies identification of 175 nontuberculous mycobacteria species based on 7547 genomic profiles.</title>
        <authorList>
            <person name="Matsumoto Y."/>
            <person name="Kinjo T."/>
            <person name="Motooka D."/>
            <person name="Nabeya D."/>
            <person name="Jung N."/>
            <person name="Uechi K."/>
            <person name="Horii T."/>
            <person name="Iida T."/>
            <person name="Fujita J."/>
            <person name="Nakamura S."/>
        </authorList>
    </citation>
    <scope>NUCLEOTIDE SEQUENCE [LARGE SCALE GENOMIC DNA]</scope>
    <source>
        <strain evidence="2 3">JCM 6391</strain>
    </source>
</reference>
<feature type="transmembrane region" description="Helical" evidence="1">
    <location>
        <begin position="73"/>
        <end position="90"/>
    </location>
</feature>
<gene>
    <name evidence="2" type="ORF">MNVM_40700</name>
</gene>
<evidence type="ECO:0000313" key="3">
    <source>
        <dbReference type="Proteomes" id="UP000466997"/>
    </source>
</evidence>